<reference evidence="2" key="1">
    <citation type="submission" date="2018-04" db="EMBL/GenBank/DDBJ databases">
        <title>Transcriptome of Schizaphis graminum biotype I.</title>
        <authorList>
            <person name="Scully E.D."/>
            <person name="Geib S.M."/>
            <person name="Palmer N.A."/>
            <person name="Koch K."/>
            <person name="Bradshaw J."/>
            <person name="Heng-Moss T."/>
            <person name="Sarath G."/>
        </authorList>
    </citation>
    <scope>NUCLEOTIDE SEQUENCE</scope>
</reference>
<dbReference type="InterPro" id="IPR048367">
    <property type="entry name" value="TNP-like_RNaseH_C"/>
</dbReference>
<accession>A0A2S2P100</accession>
<dbReference type="Pfam" id="PF21789">
    <property type="entry name" value="TNP-like_RNaseH_C"/>
    <property type="match status" value="1"/>
</dbReference>
<evidence type="ECO:0000313" key="2">
    <source>
        <dbReference type="EMBL" id="MBY23054.1"/>
    </source>
</evidence>
<proteinExistence type="predicted"/>
<organism evidence="2">
    <name type="scientific">Schizaphis graminum</name>
    <name type="common">Green bug aphid</name>
    <dbReference type="NCBI Taxonomy" id="13262"/>
    <lineage>
        <taxon>Eukaryota</taxon>
        <taxon>Metazoa</taxon>
        <taxon>Ecdysozoa</taxon>
        <taxon>Arthropoda</taxon>
        <taxon>Hexapoda</taxon>
        <taxon>Insecta</taxon>
        <taxon>Pterygota</taxon>
        <taxon>Neoptera</taxon>
        <taxon>Paraneoptera</taxon>
        <taxon>Hemiptera</taxon>
        <taxon>Sternorrhyncha</taxon>
        <taxon>Aphidomorpha</taxon>
        <taxon>Aphidoidea</taxon>
        <taxon>Aphididae</taxon>
        <taxon>Aphidini</taxon>
        <taxon>Schizaphis</taxon>
    </lineage>
</organism>
<sequence length="288" mass="33459">MTIQSTLDLIEVLLTEYNFKYVLTSKTNQDCLEKFFGIIRQISGPNDHPSTPTFLQLYRMLSVYSVIKPPKTGNCTILENNTPDISITDLKNIINDQNIKLERTEIINNLKEKLDNVVENGCWELDDVFVEHNYSTAPDSTVFECVVYYLSGYITRRLQKTTKCEVCLNCLKAENGISSNPAAELINIKTRGYLSHPNHYLFKILQKLEICFMKHADSVNAFCETYEEFFENLDLKLTFTCQEHRSEILTSIFVMYITMRMRQYSYLANQETKKQNKTKKKLSKLVNT</sequence>
<dbReference type="AlphaFoldDB" id="A0A2S2P100"/>
<gene>
    <name evidence="2" type="ORF">g.74155</name>
</gene>
<name>A0A2S2P100_SCHGA</name>
<evidence type="ECO:0000259" key="1">
    <source>
        <dbReference type="Pfam" id="PF21789"/>
    </source>
</evidence>
<dbReference type="PANTHER" id="PTHR47577:SF2">
    <property type="entry name" value="THAP DOMAIN CONTAINING 9"/>
    <property type="match status" value="1"/>
</dbReference>
<feature type="domain" description="Transposable element P transposase-like RNase H C-terminal" evidence="1">
    <location>
        <begin position="26"/>
        <end position="59"/>
    </location>
</feature>
<protein>
    <recommendedName>
        <fullName evidence="1">Transposable element P transposase-like RNase H C-terminal domain-containing protein</fullName>
    </recommendedName>
</protein>
<dbReference type="PANTHER" id="PTHR47577">
    <property type="entry name" value="THAP DOMAIN-CONTAINING PROTEIN 6"/>
    <property type="match status" value="1"/>
</dbReference>
<dbReference type="EMBL" id="GGMR01010435">
    <property type="protein sequence ID" value="MBY23054.1"/>
    <property type="molecule type" value="Transcribed_RNA"/>
</dbReference>